<keyword evidence="2" id="KW-1185">Reference proteome</keyword>
<gene>
    <name evidence="1" type="ORF">ACFPRA_22595</name>
</gene>
<name>A0ABW0TQA3_9BACL</name>
<proteinExistence type="predicted"/>
<protein>
    <submittedName>
        <fullName evidence="1">Uncharacterized protein</fullName>
    </submittedName>
</protein>
<evidence type="ECO:0000313" key="2">
    <source>
        <dbReference type="Proteomes" id="UP001596109"/>
    </source>
</evidence>
<dbReference type="EMBL" id="JBHSNO010000016">
    <property type="protein sequence ID" value="MFC5591679.1"/>
    <property type="molecule type" value="Genomic_DNA"/>
</dbReference>
<sequence length="137" mass="16692">MFFKTKICRNKLYLYPEVEIHVAKQSPTELIELGFVALETSLLLLRMMSTRNYNKNMRFWMERISQNANALLEFLWEEDEQSNQLVIRKQSKENLELLSYKISRTIQTLFSYEEDDRAPFKMDHIHEYFGKWDWIKK</sequence>
<evidence type="ECO:0000313" key="1">
    <source>
        <dbReference type="EMBL" id="MFC5591679.1"/>
    </source>
</evidence>
<dbReference type="RefSeq" id="WP_381439769.1">
    <property type="nucleotide sequence ID" value="NZ_JBHSNO010000016.1"/>
</dbReference>
<accession>A0ABW0TQA3</accession>
<reference evidence="2" key="1">
    <citation type="journal article" date="2019" name="Int. J. Syst. Evol. Microbiol.">
        <title>The Global Catalogue of Microorganisms (GCM) 10K type strain sequencing project: providing services to taxonomists for standard genome sequencing and annotation.</title>
        <authorList>
            <consortium name="The Broad Institute Genomics Platform"/>
            <consortium name="The Broad Institute Genome Sequencing Center for Infectious Disease"/>
            <person name="Wu L."/>
            <person name="Ma J."/>
        </authorList>
    </citation>
    <scope>NUCLEOTIDE SEQUENCE [LARGE SCALE GENOMIC DNA]</scope>
    <source>
        <strain evidence="2">CGMCC 4.1434</strain>
    </source>
</reference>
<comment type="caution">
    <text evidence="1">The sequence shown here is derived from an EMBL/GenBank/DDBJ whole genome shotgun (WGS) entry which is preliminary data.</text>
</comment>
<dbReference type="Proteomes" id="UP001596109">
    <property type="component" value="Unassembled WGS sequence"/>
</dbReference>
<organism evidence="1 2">
    <name type="scientific">Sporosarcina soli</name>
    <dbReference type="NCBI Taxonomy" id="334736"/>
    <lineage>
        <taxon>Bacteria</taxon>
        <taxon>Bacillati</taxon>
        <taxon>Bacillota</taxon>
        <taxon>Bacilli</taxon>
        <taxon>Bacillales</taxon>
        <taxon>Caryophanaceae</taxon>
        <taxon>Sporosarcina</taxon>
    </lineage>
</organism>